<keyword evidence="3" id="KW-1185">Reference proteome</keyword>
<evidence type="ECO:0000256" key="1">
    <source>
        <dbReference type="ARBA" id="ARBA00008668"/>
    </source>
</evidence>
<evidence type="ECO:0000313" key="2">
    <source>
        <dbReference type="EMBL" id="KAL3814790.1"/>
    </source>
</evidence>
<dbReference type="Gene3D" id="3.40.50.1110">
    <property type="entry name" value="SGNH hydrolase"/>
    <property type="match status" value="1"/>
</dbReference>
<comment type="similarity">
    <text evidence="1">Belongs to the 'GDSL' lipolytic enzyme family.</text>
</comment>
<dbReference type="EMBL" id="JBJXBP010000008">
    <property type="protein sequence ID" value="KAL3814790.1"/>
    <property type="molecule type" value="Genomic_DNA"/>
</dbReference>
<evidence type="ECO:0008006" key="4">
    <source>
        <dbReference type="Google" id="ProtNLM"/>
    </source>
</evidence>
<dbReference type="Pfam" id="PF00657">
    <property type="entry name" value="Lipase_GDSL"/>
    <property type="match status" value="1"/>
</dbReference>
<accession>A0ABD3RPA0</accession>
<dbReference type="InterPro" id="IPR036514">
    <property type="entry name" value="SGNH_hydro_sf"/>
</dbReference>
<dbReference type="AlphaFoldDB" id="A0ABD3RPA0"/>
<gene>
    <name evidence="2" type="ORF">ACJIZ3_016058</name>
</gene>
<name>A0ABD3RPA0_9LAMI</name>
<protein>
    <recommendedName>
        <fullName evidence="4">GDSL esterase/lipase</fullName>
    </recommendedName>
</protein>
<evidence type="ECO:0000313" key="3">
    <source>
        <dbReference type="Proteomes" id="UP001634393"/>
    </source>
</evidence>
<proteinExistence type="inferred from homology"/>
<sequence length="163" mass="17864">MKLFKERTEENKGQGNLPQPDVFGKSLYLIYVGQNDFVGYVSGAGPGGVKQIGPQAVSQTQSAIKLLPCILGPFPHQSSDIDQAGCMTTYNSMLKQAVQQSRGELYDANVIYVDTHSMLLELFQRPTSHEAASRILANNAILSGKSFDPEFSFNQYCDIQPIG</sequence>
<organism evidence="2 3">
    <name type="scientific">Penstemon smallii</name>
    <dbReference type="NCBI Taxonomy" id="265156"/>
    <lineage>
        <taxon>Eukaryota</taxon>
        <taxon>Viridiplantae</taxon>
        <taxon>Streptophyta</taxon>
        <taxon>Embryophyta</taxon>
        <taxon>Tracheophyta</taxon>
        <taxon>Spermatophyta</taxon>
        <taxon>Magnoliopsida</taxon>
        <taxon>eudicotyledons</taxon>
        <taxon>Gunneridae</taxon>
        <taxon>Pentapetalae</taxon>
        <taxon>asterids</taxon>
        <taxon>lamiids</taxon>
        <taxon>Lamiales</taxon>
        <taxon>Plantaginaceae</taxon>
        <taxon>Cheloneae</taxon>
        <taxon>Penstemon</taxon>
    </lineage>
</organism>
<reference evidence="2 3" key="1">
    <citation type="submission" date="2024-12" db="EMBL/GenBank/DDBJ databases">
        <title>The unique morphological basis and parallel evolutionary history of personate flowers in Penstemon.</title>
        <authorList>
            <person name="Depatie T.H."/>
            <person name="Wessinger C.A."/>
        </authorList>
    </citation>
    <scope>NUCLEOTIDE SEQUENCE [LARGE SCALE GENOMIC DNA]</scope>
    <source>
        <strain evidence="2">WTNN_2</strain>
        <tissue evidence="2">Leaf</tissue>
    </source>
</reference>
<comment type="caution">
    <text evidence="2">The sequence shown here is derived from an EMBL/GenBank/DDBJ whole genome shotgun (WGS) entry which is preliminary data.</text>
</comment>
<dbReference type="InterPro" id="IPR001087">
    <property type="entry name" value="GDSL"/>
</dbReference>
<dbReference type="Proteomes" id="UP001634393">
    <property type="component" value="Unassembled WGS sequence"/>
</dbReference>